<dbReference type="RefSeq" id="WP_179719592.1">
    <property type="nucleotide sequence ID" value="NZ_JACBZT010000001.1"/>
</dbReference>
<dbReference type="InterPro" id="IPR006076">
    <property type="entry name" value="FAD-dep_OxRdtase"/>
</dbReference>
<protein>
    <submittedName>
        <fullName evidence="2">2-polyprenyl-6-methoxyphenol hydroxylase-like FAD-dependent oxidoreductase</fullName>
    </submittedName>
</protein>
<dbReference type="AlphaFoldDB" id="A0A853CMY9"/>
<evidence type="ECO:0000313" key="3">
    <source>
        <dbReference type="Proteomes" id="UP000541969"/>
    </source>
</evidence>
<dbReference type="SUPFAM" id="SSF51905">
    <property type="entry name" value="FAD/NAD(P)-binding domain"/>
    <property type="match status" value="1"/>
</dbReference>
<dbReference type="Proteomes" id="UP000541969">
    <property type="component" value="Unassembled WGS sequence"/>
</dbReference>
<gene>
    <name evidence="2" type="ORF">GGQ55_003886</name>
</gene>
<reference evidence="2 3" key="1">
    <citation type="submission" date="2020-07" db="EMBL/GenBank/DDBJ databases">
        <title>Sequencing the genomes of 1000 actinobacteria strains.</title>
        <authorList>
            <person name="Klenk H.-P."/>
        </authorList>
    </citation>
    <scope>NUCLEOTIDE SEQUENCE [LARGE SCALE GENOMIC DNA]</scope>
    <source>
        <strain evidence="2 3">DSM 104001</strain>
    </source>
</reference>
<feature type="domain" description="FAD dependent oxidoreductase" evidence="1">
    <location>
        <begin position="3"/>
        <end position="50"/>
    </location>
</feature>
<dbReference type="Gene3D" id="3.50.50.60">
    <property type="entry name" value="FAD/NAD(P)-binding domain"/>
    <property type="match status" value="1"/>
</dbReference>
<evidence type="ECO:0000313" key="2">
    <source>
        <dbReference type="EMBL" id="NYJ07608.1"/>
    </source>
</evidence>
<comment type="caution">
    <text evidence="2">The sequence shown here is derived from an EMBL/GenBank/DDBJ whole genome shotgun (WGS) entry which is preliminary data.</text>
</comment>
<dbReference type="PANTHER" id="PTHR43422:SF3">
    <property type="entry name" value="THIAMINE THIAZOLE SYNTHASE"/>
    <property type="match status" value="1"/>
</dbReference>
<dbReference type="PANTHER" id="PTHR43422">
    <property type="entry name" value="THIAMINE THIAZOLE SYNTHASE"/>
    <property type="match status" value="1"/>
</dbReference>
<dbReference type="EMBL" id="JACBZT010000001">
    <property type="protein sequence ID" value="NYJ07608.1"/>
    <property type="molecule type" value="Genomic_DNA"/>
</dbReference>
<name>A0A853CMY9_9ACTN</name>
<sequence length="455" mass="49394">MPVMVLGGGVAGLTAALLLARDGHRVTVVERDPLPVGAPDDAPGWPRKGIPHFLQPHAFIPGGRDELRANLPDVYADLLDAGAQEVDLRRKLPGDVLPEDESLQYLGARRPLLEWALRRAVTQEPGITVREGVHVRGLAVEDGRVTGVLLDDGALPADVVVDALGRRTPTPQWLAEHGIPTETDSSDCGVVYYSRYYRCRPGFDLPDGPFLLSPRGDLGYFAYSTFPGDNGTFATVLAVPPGVGEWRLLREETAYEAVVARIPALAAWADPAGVDPITDVLPMAGLRNSLRHWSAEAGLLPVGDAAAHVDPVLAHGLPFALIHAAQLRTALREHDDPVDRAGAYAAATRRELRERFDFATALDEQRLRMWLGQPVDLSPDGDYALFSQLAAGAAATRDPDVFRVFLRRIGLLDSTAVLDDDPALHRRIEQLFSEMRAVPRPRPPSRDEMVEAVGG</sequence>
<evidence type="ECO:0000259" key="1">
    <source>
        <dbReference type="Pfam" id="PF01266"/>
    </source>
</evidence>
<dbReference type="InterPro" id="IPR036188">
    <property type="entry name" value="FAD/NAD-bd_sf"/>
</dbReference>
<dbReference type="PRINTS" id="PR00420">
    <property type="entry name" value="RNGMNOXGNASE"/>
</dbReference>
<dbReference type="Pfam" id="PF01266">
    <property type="entry name" value="DAO"/>
    <property type="match status" value="1"/>
</dbReference>
<keyword evidence="3" id="KW-1185">Reference proteome</keyword>
<accession>A0A853CMY9</accession>
<proteinExistence type="predicted"/>
<organism evidence="2 3">
    <name type="scientific">Petropleomorpha daqingensis</name>
    <dbReference type="NCBI Taxonomy" id="2026353"/>
    <lineage>
        <taxon>Bacteria</taxon>
        <taxon>Bacillati</taxon>
        <taxon>Actinomycetota</taxon>
        <taxon>Actinomycetes</taxon>
        <taxon>Geodermatophilales</taxon>
        <taxon>Geodermatophilaceae</taxon>
        <taxon>Petropleomorpha</taxon>
    </lineage>
</organism>